<gene>
    <name evidence="1" type="ORF">HTIA_0087</name>
</gene>
<dbReference type="Proteomes" id="UP000015381">
    <property type="component" value="Chromosome I"/>
</dbReference>
<evidence type="ECO:0000313" key="1">
    <source>
        <dbReference type="EMBL" id="CCQ32238.1"/>
    </source>
</evidence>
<accession>S6CYI7</accession>
<protein>
    <submittedName>
        <fullName evidence="1">Uncharacterized protein</fullName>
    </submittedName>
</protein>
<sequence>MLLSARSKPDEDYHDCHTAQRNRVACGVTDDTAADRGVVGVLHCQRCGR</sequence>
<organism evidence="1 2">
    <name type="scientific">Halorhabdus tiamatea SARL4B</name>
    <dbReference type="NCBI Taxonomy" id="1033806"/>
    <lineage>
        <taxon>Archaea</taxon>
        <taxon>Methanobacteriati</taxon>
        <taxon>Methanobacteriota</taxon>
        <taxon>Stenosarchaea group</taxon>
        <taxon>Halobacteria</taxon>
        <taxon>Halobacteriales</taxon>
        <taxon>Haloarculaceae</taxon>
        <taxon>Halorhabdus</taxon>
    </lineage>
</organism>
<reference evidence="1 2" key="1">
    <citation type="journal article" date="2014" name="Environ. Microbiol.">
        <title>Halorhabdus tiamatea: proteogenomics and glycosidase activity measurements identify the first cultivated euryarchaeon from a deep-sea anoxic brine lake as potential polysaccharide degrader.</title>
        <authorList>
            <person name="Werner J."/>
            <person name="Ferrer M."/>
            <person name="Michel G."/>
            <person name="Mann A.J."/>
            <person name="Huang S."/>
            <person name="Juarez S."/>
            <person name="Ciordia S."/>
            <person name="Albar J.P."/>
            <person name="Alcaide M."/>
            <person name="La Cono V."/>
            <person name="Yakimov M.M."/>
            <person name="Antunes A."/>
            <person name="Taborda M."/>
            <person name="Da Costa M.S."/>
            <person name="Amann R.I."/>
            <person name="Gloeckner F.O."/>
            <person name="Golyshina O.V."/>
            <person name="Golyshin P.N."/>
            <person name="Teeling H."/>
        </authorList>
    </citation>
    <scope>NUCLEOTIDE SEQUENCE [LARGE SCALE GENOMIC DNA]</scope>
    <source>
        <strain evidence="2">SARL4B</strain>
    </source>
</reference>
<evidence type="ECO:0000313" key="2">
    <source>
        <dbReference type="Proteomes" id="UP000015381"/>
    </source>
</evidence>
<dbReference type="HOGENOM" id="CLU_3130764_0_0_2"/>
<dbReference type="KEGG" id="hti:HTIA_0087"/>
<keyword evidence="2" id="KW-1185">Reference proteome</keyword>
<dbReference type="AlphaFoldDB" id="S6CYI7"/>
<dbReference type="EMBL" id="HF571520">
    <property type="protein sequence ID" value="CCQ32238.1"/>
    <property type="molecule type" value="Genomic_DNA"/>
</dbReference>
<proteinExistence type="predicted"/>
<name>S6CYI7_9EURY</name>